<feature type="active site" description="Phosphohistidine intermediate" evidence="6">
    <location>
        <position position="436"/>
    </location>
</feature>
<dbReference type="NCBIfam" id="NF003917">
    <property type="entry name" value="PRK05443.1-1"/>
    <property type="match status" value="1"/>
</dbReference>
<keyword evidence="4 6" id="KW-0418">Kinase</keyword>
<dbReference type="Pfam" id="PF13090">
    <property type="entry name" value="PP_kinase_C"/>
    <property type="match status" value="1"/>
</dbReference>
<feature type="binding site" evidence="6">
    <location>
        <position position="469"/>
    </location>
    <ligand>
        <name>ATP</name>
        <dbReference type="ChEBI" id="CHEBI:30616"/>
    </ligand>
</feature>
<evidence type="ECO:0000256" key="2">
    <source>
        <dbReference type="ARBA" id="ARBA00022679"/>
    </source>
</evidence>
<dbReference type="SUPFAM" id="SSF56024">
    <property type="entry name" value="Phospholipase D/nuclease"/>
    <property type="match status" value="2"/>
</dbReference>
<evidence type="ECO:0000256" key="7">
    <source>
        <dbReference type="RuleBase" id="RU003800"/>
    </source>
</evidence>
<dbReference type="GO" id="GO:0005524">
    <property type="term" value="F:ATP binding"/>
    <property type="evidence" value="ECO:0007669"/>
    <property type="project" value="UniProtKB-KW"/>
</dbReference>
<comment type="similarity">
    <text evidence="6 7">Belongs to the polyphosphate kinase 1 (PPK1) family.</text>
</comment>
<feature type="binding site" evidence="6">
    <location>
        <position position="592"/>
    </location>
    <ligand>
        <name>ATP</name>
        <dbReference type="ChEBI" id="CHEBI:30616"/>
    </ligand>
</feature>
<dbReference type="InterPro" id="IPR036830">
    <property type="entry name" value="PP_kinase_middle_dom_sf"/>
</dbReference>
<keyword evidence="3 6" id="KW-0547">Nucleotide-binding</keyword>
<feature type="domain" description="Polyphosphate kinase N-terminal" evidence="9">
    <location>
        <begin position="9"/>
        <end position="113"/>
    </location>
</feature>
<dbReference type="SUPFAM" id="SSF140356">
    <property type="entry name" value="PPK N-terminal domain-like"/>
    <property type="match status" value="1"/>
</dbReference>
<dbReference type="HOGENOM" id="CLU_009678_6_1_0"/>
<dbReference type="PANTHER" id="PTHR30218">
    <property type="entry name" value="POLYPHOSPHATE KINASE"/>
    <property type="match status" value="1"/>
</dbReference>
<dbReference type="GO" id="GO:0006799">
    <property type="term" value="P:polyphosphate biosynthetic process"/>
    <property type="evidence" value="ECO:0007669"/>
    <property type="project" value="UniProtKB-UniRule"/>
</dbReference>
<dbReference type="RefSeq" id="WP_013506418.1">
    <property type="nucleotide sequence ID" value="NC_014836.1"/>
</dbReference>
<dbReference type="EMBL" id="CP002432">
    <property type="protein sequence ID" value="ADU66538.1"/>
    <property type="molecule type" value="Genomic_DNA"/>
</dbReference>
<sequence length="689" mass="80427">MRNDPVFPYINREISWLSFNARVLQEATNPEVPLLERLKFLGIFSSNMDEYFRVRVATIKRFIDIGEKALDILGDDPRKILLAIKRMVATQQDAFEQAYTRIRHELELESIFIIDETQLDERQAAFVESYFHNRVRPALFPIMLDHIKSFPNLYDGNVYFAIEMSRSDDPSQEKHALLKIPSDVMSRFLTLPPQGKNQYIILLDDVIRHCLKDIFSIFDFDVFRAFTIKVTRDAELDIEDNMIESYIDAVSRSLKKRKQGRPVRMVFDRTISADLLQFLTRRLRLSRQDSLIAAGRYHNFKDFMNFPDVGPLSFRYEPLPPLPHPVLAGQKRLLSIIRQQDILLHFPYQSFHYILDLLREAAIDPDVISINMTLYRLAQNSMVINALKNAVRNGKSVTVVIELQARFDEKANIYWAQKLEENRVRVIYGVPGLKVHSKLCHITRREEGKLVHYCTIGTGNFNESTARIYCDDTLLTADPRITRDVDKVFAFLKDNSRVPRFKHLLVAPFQMRQHFEQMLDREIEAARAGQEAWIFIKVNSLVDRAIIAKLYDASRAGVKIRMIIRGICSLVKRKDFSDNIEIISIVDRFLEHSRIFFFHNGGKRLCFMGSADWMRRNLSNRVEVITPVYSEALQQELWDMLSIQWQDNCRARIIDSRQSNPMRTPGATSPRIRAQYEIYDYLQRSVTPS</sequence>
<dbReference type="eggNOG" id="COG0855">
    <property type="taxonomic scope" value="Bacteria"/>
</dbReference>
<feature type="binding site" evidence="6">
    <location>
        <position position="406"/>
    </location>
    <ligand>
        <name>Mg(2+)</name>
        <dbReference type="ChEBI" id="CHEBI:18420"/>
    </ligand>
</feature>
<dbReference type="InterPro" id="IPR036832">
    <property type="entry name" value="PPK_N_dom_sf"/>
</dbReference>
<dbReference type="InterPro" id="IPR025198">
    <property type="entry name" value="PPK_N_dom"/>
</dbReference>
<evidence type="ECO:0000259" key="10">
    <source>
        <dbReference type="Pfam" id="PF13090"/>
    </source>
</evidence>
<dbReference type="EC" id="2.7.4.1" evidence="6 7"/>
<keyword evidence="6" id="KW-0460">Magnesium</keyword>
<evidence type="ECO:0000313" key="13">
    <source>
        <dbReference type="Proteomes" id="UP000002572"/>
    </source>
</evidence>
<dbReference type="Gene3D" id="1.20.58.310">
    <property type="entry name" value="Polyphosphate kinase N-terminal domain"/>
    <property type="match status" value="1"/>
</dbReference>
<dbReference type="InParanoid" id="E6W1I9"/>
<dbReference type="Gene3D" id="3.30.1840.10">
    <property type="entry name" value="Polyphosphate kinase middle domain"/>
    <property type="match status" value="1"/>
</dbReference>
<keyword evidence="2 6" id="KW-0808">Transferase</keyword>
<feature type="domain" description="Polyphosphate kinase middle" evidence="8">
    <location>
        <begin position="123"/>
        <end position="306"/>
    </location>
</feature>
<dbReference type="GO" id="GO:0046872">
    <property type="term" value="F:metal ion binding"/>
    <property type="evidence" value="ECO:0007669"/>
    <property type="project" value="UniProtKB-KW"/>
</dbReference>
<evidence type="ECO:0000256" key="1">
    <source>
        <dbReference type="ARBA" id="ARBA00022553"/>
    </source>
</evidence>
<keyword evidence="13" id="KW-1185">Reference proteome</keyword>
<dbReference type="GO" id="GO:0009358">
    <property type="term" value="C:polyphosphate kinase complex"/>
    <property type="evidence" value="ECO:0007669"/>
    <property type="project" value="InterPro"/>
</dbReference>
<dbReference type="GO" id="GO:0008976">
    <property type="term" value="F:polyphosphate kinase activity"/>
    <property type="evidence" value="ECO:0007669"/>
    <property type="project" value="UniProtKB-UniRule"/>
</dbReference>
<organism evidence="12 13">
    <name type="scientific">Desulfurispirillum indicum (strain ATCC BAA-1389 / DSM 22839 / S5)</name>
    <dbReference type="NCBI Taxonomy" id="653733"/>
    <lineage>
        <taxon>Bacteria</taxon>
        <taxon>Pseudomonadati</taxon>
        <taxon>Chrysiogenota</taxon>
        <taxon>Chrysiogenia</taxon>
        <taxon>Chrysiogenales</taxon>
        <taxon>Chrysiogenaceae</taxon>
        <taxon>Desulfurispirillum</taxon>
    </lineage>
</organism>
<evidence type="ECO:0000256" key="4">
    <source>
        <dbReference type="ARBA" id="ARBA00022777"/>
    </source>
</evidence>
<dbReference type="PANTHER" id="PTHR30218:SF0">
    <property type="entry name" value="POLYPHOSPHATE KINASE"/>
    <property type="match status" value="1"/>
</dbReference>
<dbReference type="AlphaFoldDB" id="E6W1I9"/>
<reference evidence="12 13" key="1">
    <citation type="submission" date="2010-12" db="EMBL/GenBank/DDBJ databases">
        <title>Complete sequence of Desulfurispirillum indicum S5.</title>
        <authorList>
            <consortium name="US DOE Joint Genome Institute"/>
            <person name="Lucas S."/>
            <person name="Copeland A."/>
            <person name="Lapidus A."/>
            <person name="Cheng J.-F."/>
            <person name="Goodwin L."/>
            <person name="Pitluck S."/>
            <person name="Chertkov O."/>
            <person name="Held B."/>
            <person name="Detter J.C."/>
            <person name="Han C."/>
            <person name="Tapia R."/>
            <person name="Land M."/>
            <person name="Hauser L."/>
            <person name="Kyrpides N."/>
            <person name="Ivanova N."/>
            <person name="Mikhailova N."/>
            <person name="Haggblom M."/>
            <person name="Rauschenbach I."/>
            <person name="Bini E."/>
            <person name="Woyke T."/>
        </authorList>
    </citation>
    <scope>NUCLEOTIDE SEQUENCE [LARGE SCALE GENOMIC DNA]</scope>
    <source>
        <strain evidence="13">ATCC BAA-1389 / DSM 22839 / S5</strain>
    </source>
</reference>
<dbReference type="CDD" id="cd09167">
    <property type="entry name" value="PLDc_EcPPK1_C2_like"/>
    <property type="match status" value="1"/>
</dbReference>
<name>E6W1I9_DESIS</name>
<keyword evidence="6" id="KW-0479">Metal-binding</keyword>
<dbReference type="NCBIfam" id="NF003921">
    <property type="entry name" value="PRK05443.2-2"/>
    <property type="match status" value="1"/>
</dbReference>
<dbReference type="InterPro" id="IPR024953">
    <property type="entry name" value="PP_kinase_middle"/>
</dbReference>
<dbReference type="PIRSF" id="PIRSF015589">
    <property type="entry name" value="PP_kinase"/>
    <property type="match status" value="1"/>
</dbReference>
<dbReference type="InterPro" id="IPR003414">
    <property type="entry name" value="PP_kinase"/>
</dbReference>
<dbReference type="HAMAP" id="MF_00347">
    <property type="entry name" value="Polyphosphate_kinase"/>
    <property type="match status" value="1"/>
</dbReference>
<dbReference type="SUPFAM" id="SSF143724">
    <property type="entry name" value="PHP14-like"/>
    <property type="match status" value="1"/>
</dbReference>
<protein>
    <recommendedName>
        <fullName evidence="6 7">Polyphosphate kinase</fullName>
        <ecNumber evidence="6 7">2.7.4.1</ecNumber>
    </recommendedName>
    <alternativeName>
        <fullName evidence="6">ATP-polyphosphate phosphotransferase</fullName>
    </alternativeName>
    <alternativeName>
        <fullName evidence="6">Polyphosphoric acid kinase</fullName>
    </alternativeName>
</protein>
<feature type="domain" description="Polyphosphate kinase C-terminal" evidence="10">
    <location>
        <begin position="504"/>
        <end position="675"/>
    </location>
</feature>
<gene>
    <name evidence="6" type="primary">ppk</name>
    <name evidence="12" type="ordered locus">Selin_1811</name>
</gene>
<dbReference type="CDD" id="cd09164">
    <property type="entry name" value="PLDc_EcPPK1_C1_like"/>
    <property type="match status" value="1"/>
</dbReference>
<evidence type="ECO:0000256" key="5">
    <source>
        <dbReference type="ARBA" id="ARBA00022840"/>
    </source>
</evidence>
<evidence type="ECO:0000259" key="9">
    <source>
        <dbReference type="Pfam" id="PF13089"/>
    </source>
</evidence>
<evidence type="ECO:0000256" key="6">
    <source>
        <dbReference type="HAMAP-Rule" id="MF_00347"/>
    </source>
</evidence>
<dbReference type="Pfam" id="PF02503">
    <property type="entry name" value="PP_kinase"/>
    <property type="match status" value="1"/>
</dbReference>
<dbReference type="KEGG" id="din:Selin_1811"/>
<keyword evidence="5 6" id="KW-0067">ATP-binding</keyword>
<evidence type="ECO:0000259" key="8">
    <source>
        <dbReference type="Pfam" id="PF02503"/>
    </source>
</evidence>
<dbReference type="Gene3D" id="3.30.870.10">
    <property type="entry name" value="Endonuclease Chain A"/>
    <property type="match status" value="2"/>
</dbReference>
<evidence type="ECO:0000256" key="3">
    <source>
        <dbReference type="ARBA" id="ARBA00022741"/>
    </source>
</evidence>
<dbReference type="STRING" id="653733.Selin_1811"/>
<feature type="binding site" evidence="6">
    <location>
        <position position="47"/>
    </location>
    <ligand>
        <name>ATP</name>
        <dbReference type="ChEBI" id="CHEBI:30616"/>
    </ligand>
</feature>
<evidence type="ECO:0000313" key="12">
    <source>
        <dbReference type="EMBL" id="ADU66538.1"/>
    </source>
</evidence>
<dbReference type="Pfam" id="PF17941">
    <property type="entry name" value="PP_kinase_C_1"/>
    <property type="match status" value="1"/>
</dbReference>
<accession>E6W1I9</accession>
<comment type="catalytic activity">
    <reaction evidence="6 7">
        <text>[phosphate](n) + ATP = [phosphate](n+1) + ADP</text>
        <dbReference type="Rhea" id="RHEA:19573"/>
        <dbReference type="Rhea" id="RHEA-COMP:9859"/>
        <dbReference type="Rhea" id="RHEA-COMP:14280"/>
        <dbReference type="ChEBI" id="CHEBI:16838"/>
        <dbReference type="ChEBI" id="CHEBI:30616"/>
        <dbReference type="ChEBI" id="CHEBI:456216"/>
        <dbReference type="EC" id="2.7.4.1"/>
    </reaction>
</comment>
<feature type="binding site" evidence="6">
    <location>
        <position position="565"/>
    </location>
    <ligand>
        <name>ATP</name>
        <dbReference type="ChEBI" id="CHEBI:30616"/>
    </ligand>
</feature>
<feature type="binding site" evidence="6">
    <location>
        <position position="376"/>
    </location>
    <ligand>
        <name>Mg(2+)</name>
        <dbReference type="ChEBI" id="CHEBI:18420"/>
    </ligand>
</feature>
<dbReference type="NCBIfam" id="TIGR03705">
    <property type="entry name" value="poly_P_kin"/>
    <property type="match status" value="1"/>
</dbReference>
<dbReference type="OrthoDB" id="9761456at2"/>
<proteinExistence type="inferred from homology"/>
<feature type="domain" description="Polyphosphate kinase C-terminal" evidence="11">
    <location>
        <begin position="333"/>
        <end position="496"/>
    </location>
</feature>
<dbReference type="Proteomes" id="UP000002572">
    <property type="component" value="Chromosome"/>
</dbReference>
<dbReference type="InterPro" id="IPR041108">
    <property type="entry name" value="PP_kinase_C_1"/>
</dbReference>
<dbReference type="FunCoup" id="E6W1I9">
    <property type="interactions" value="246"/>
</dbReference>
<comment type="PTM">
    <text evidence="6 7">An intermediate of this reaction is the autophosphorylated ppk in which a phosphate is covalently linked to a histidine residue through a N-P bond.</text>
</comment>
<keyword evidence="1 6" id="KW-0597">Phosphoprotein</keyword>
<comment type="function">
    <text evidence="6 7">Catalyzes the reversible transfer of the terminal phosphate of ATP to form a long-chain polyphosphate (polyP).</text>
</comment>
<dbReference type="Pfam" id="PF13089">
    <property type="entry name" value="PP_kinase_N"/>
    <property type="match status" value="1"/>
</dbReference>
<comment type="cofactor">
    <cofactor evidence="6">
        <name>Mg(2+)</name>
        <dbReference type="ChEBI" id="CHEBI:18420"/>
    </cofactor>
</comment>
<dbReference type="InterPro" id="IPR025200">
    <property type="entry name" value="PPK_C_dom2"/>
</dbReference>
<evidence type="ECO:0000259" key="11">
    <source>
        <dbReference type="Pfam" id="PF17941"/>
    </source>
</evidence>